<sequence>MLEIKRPGKVAEYQRLPIMELLPGESHGYWKYHSPGKWFRQAKITGNIHNAKAIVLLDAGAEVSIVDTTFARKVECCINSSQIQDCVGTGDNAYRTEGRTRIKITLAGSLVYFFDIWVGDLTGQPAILGMDLMVSAAIRFDLAHGSISWPDEVRILRQLYSDKAKIVNVGQHLRIHAVELVELPLRLRSSTHNTLWGSMGADNIRRIRDNDVHIDHQHWGNARRGRLTELGLPVRANYMHIRGVKTKEHHCRNAADLNRHH</sequence>
<dbReference type="AlphaFoldDB" id="A0A225WM48"/>
<keyword evidence="2" id="KW-1185">Reference proteome</keyword>
<comment type="caution">
    <text evidence="1">The sequence shown here is derived from an EMBL/GenBank/DDBJ whole genome shotgun (WGS) entry which is preliminary data.</text>
</comment>
<gene>
    <name evidence="1" type="ORF">PHMEG_0007364</name>
</gene>
<accession>A0A225WM48</accession>
<dbReference type="SUPFAM" id="SSF50630">
    <property type="entry name" value="Acid proteases"/>
    <property type="match status" value="1"/>
</dbReference>
<protein>
    <recommendedName>
        <fullName evidence="3">Eukaryotic/viral aspartic protease</fullName>
    </recommendedName>
</protein>
<dbReference type="InterPro" id="IPR021109">
    <property type="entry name" value="Peptidase_aspartic_dom_sf"/>
</dbReference>
<dbReference type="Proteomes" id="UP000198211">
    <property type="component" value="Unassembled WGS sequence"/>
</dbReference>
<dbReference type="CDD" id="cd00303">
    <property type="entry name" value="retropepsin_like"/>
    <property type="match status" value="1"/>
</dbReference>
<dbReference type="OrthoDB" id="117285at2759"/>
<organism evidence="1 2">
    <name type="scientific">Phytophthora megakarya</name>
    <dbReference type="NCBI Taxonomy" id="4795"/>
    <lineage>
        <taxon>Eukaryota</taxon>
        <taxon>Sar</taxon>
        <taxon>Stramenopiles</taxon>
        <taxon>Oomycota</taxon>
        <taxon>Peronosporomycetes</taxon>
        <taxon>Peronosporales</taxon>
        <taxon>Peronosporaceae</taxon>
        <taxon>Phytophthora</taxon>
    </lineage>
</organism>
<name>A0A225WM48_9STRA</name>
<evidence type="ECO:0000313" key="1">
    <source>
        <dbReference type="EMBL" id="OWZ18534.1"/>
    </source>
</evidence>
<dbReference type="EMBL" id="NBNE01000574">
    <property type="protein sequence ID" value="OWZ18534.1"/>
    <property type="molecule type" value="Genomic_DNA"/>
</dbReference>
<proteinExistence type="predicted"/>
<reference evidence="2" key="1">
    <citation type="submission" date="2017-03" db="EMBL/GenBank/DDBJ databases">
        <title>Phytopthora megakarya and P. palmivora, two closely related causual agents of cacao black pod achieved similar genome size and gene model numbers by different mechanisms.</title>
        <authorList>
            <person name="Ali S."/>
            <person name="Shao J."/>
            <person name="Larry D.J."/>
            <person name="Kronmiller B."/>
            <person name="Shen D."/>
            <person name="Strem M.D."/>
            <person name="Melnick R.L."/>
            <person name="Guiltinan M.J."/>
            <person name="Tyler B.M."/>
            <person name="Meinhardt L.W."/>
            <person name="Bailey B.A."/>
        </authorList>
    </citation>
    <scope>NUCLEOTIDE SEQUENCE [LARGE SCALE GENOMIC DNA]</scope>
    <source>
        <strain evidence="2">zdho120</strain>
    </source>
</reference>
<evidence type="ECO:0000313" key="2">
    <source>
        <dbReference type="Proteomes" id="UP000198211"/>
    </source>
</evidence>
<dbReference type="Gene3D" id="2.40.70.10">
    <property type="entry name" value="Acid Proteases"/>
    <property type="match status" value="1"/>
</dbReference>
<evidence type="ECO:0008006" key="3">
    <source>
        <dbReference type="Google" id="ProtNLM"/>
    </source>
</evidence>